<comment type="caution">
    <text evidence="1">The sequence shown here is derived from an EMBL/GenBank/DDBJ whole genome shotgun (WGS) entry which is preliminary data.</text>
</comment>
<proteinExistence type="predicted"/>
<dbReference type="RefSeq" id="WP_026233247.1">
    <property type="nucleotide sequence ID" value="NZ_JAFBBN010000001.1"/>
</dbReference>
<dbReference type="EMBL" id="NAFI01000159">
    <property type="protein sequence ID" value="OSJ14429.1"/>
    <property type="molecule type" value="Genomic_DNA"/>
</dbReference>
<dbReference type="EMBL" id="NAFK01000110">
    <property type="protein sequence ID" value="OSJ35354.1"/>
    <property type="molecule type" value="Genomic_DNA"/>
</dbReference>
<dbReference type="OrthoDB" id="8245462at2"/>
<protein>
    <submittedName>
        <fullName evidence="1">Uncharacterized protein</fullName>
    </submittedName>
</protein>
<evidence type="ECO:0000313" key="2">
    <source>
        <dbReference type="EMBL" id="OSJ35354.1"/>
    </source>
</evidence>
<name>A0A1X3HAR0_9BRAD</name>
<evidence type="ECO:0000313" key="3">
    <source>
        <dbReference type="Proteomes" id="UP000193553"/>
    </source>
</evidence>
<dbReference type="Proteomes" id="UP000193884">
    <property type="component" value="Unassembled WGS sequence"/>
</dbReference>
<gene>
    <name evidence="2" type="ORF">BST63_02050</name>
    <name evidence="1" type="ORF">BSZ18_09205</name>
</gene>
<dbReference type="Proteomes" id="UP000193553">
    <property type="component" value="Unassembled WGS sequence"/>
</dbReference>
<dbReference type="AlphaFoldDB" id="A0A1X3HAR0"/>
<keyword evidence="4" id="KW-1185">Reference proteome</keyword>
<organism evidence="1 3">
    <name type="scientific">Bradyrhizobium canariense</name>
    <dbReference type="NCBI Taxonomy" id="255045"/>
    <lineage>
        <taxon>Bacteria</taxon>
        <taxon>Pseudomonadati</taxon>
        <taxon>Pseudomonadota</taxon>
        <taxon>Alphaproteobacteria</taxon>
        <taxon>Hyphomicrobiales</taxon>
        <taxon>Nitrobacteraceae</taxon>
        <taxon>Bradyrhizobium</taxon>
    </lineage>
</organism>
<sequence>MPLTLRMIGLDDYTVHEDRQLVGRIRYANECSPGFWLWTCIVTLPGPPFGKAGSLDEAKGRFMIAWENFKAKHTAEELGKAFAEMNRANRPDHYLRSVR</sequence>
<evidence type="ECO:0000313" key="1">
    <source>
        <dbReference type="EMBL" id="OSJ14429.1"/>
    </source>
</evidence>
<evidence type="ECO:0000313" key="4">
    <source>
        <dbReference type="Proteomes" id="UP000193884"/>
    </source>
</evidence>
<accession>A0A1X3HAR0</accession>
<reference evidence="3 4" key="1">
    <citation type="submission" date="2017-03" db="EMBL/GenBank/DDBJ databases">
        <title>Whole genome sequences of fourteen strains of Bradyrhizobium canariense and one strain of Bradyrhizobium japonicum isolated from Lupinus (Papilionoideae: Genisteae) species in Algeria.</title>
        <authorList>
            <person name="Crovadore J."/>
            <person name="Chekireb D."/>
            <person name="Brachmann A."/>
            <person name="Chablais R."/>
            <person name="Cochard B."/>
            <person name="Lefort F."/>
        </authorList>
    </citation>
    <scope>NUCLEOTIDE SEQUENCE [LARGE SCALE GENOMIC DNA]</scope>
    <source>
        <strain evidence="1 3">UBMA195</strain>
        <strain evidence="2 4">UBMAN05</strain>
    </source>
</reference>